<feature type="compositionally biased region" description="Basic and acidic residues" evidence="1">
    <location>
        <begin position="30"/>
        <end position="40"/>
    </location>
</feature>
<comment type="caution">
    <text evidence="2">The sequence shown here is derived from an EMBL/GenBank/DDBJ whole genome shotgun (WGS) entry which is preliminary data.</text>
</comment>
<name>N1WI03_9LEPT</name>
<feature type="region of interest" description="Disordered" evidence="1">
    <location>
        <begin position="1"/>
        <end position="40"/>
    </location>
</feature>
<proteinExistence type="predicted"/>
<dbReference type="Proteomes" id="UP000012313">
    <property type="component" value="Unassembled WGS sequence"/>
</dbReference>
<sequence length="40" mass="4789">MEAMNKDFQPQAEKQTKLEFYHPTTNSLSRKIDSNRKDNF</sequence>
<dbReference type="AlphaFoldDB" id="N1WI03"/>
<accession>N1WI03</accession>
<evidence type="ECO:0000313" key="2">
    <source>
        <dbReference type="EMBL" id="EMY78570.1"/>
    </source>
</evidence>
<dbReference type="EMBL" id="AOHC02000021">
    <property type="protein sequence ID" value="EMY78570.1"/>
    <property type="molecule type" value="Genomic_DNA"/>
</dbReference>
<organism evidence="2 3">
    <name type="scientific">Leptospira weilii serovar Ranarum str. ICFT</name>
    <dbReference type="NCBI Taxonomy" id="1218598"/>
    <lineage>
        <taxon>Bacteria</taxon>
        <taxon>Pseudomonadati</taxon>
        <taxon>Spirochaetota</taxon>
        <taxon>Spirochaetia</taxon>
        <taxon>Leptospirales</taxon>
        <taxon>Leptospiraceae</taxon>
        <taxon>Leptospira</taxon>
    </lineage>
</organism>
<keyword evidence="3" id="KW-1185">Reference proteome</keyword>
<protein>
    <submittedName>
        <fullName evidence="2">Uncharacterized protein</fullName>
    </submittedName>
</protein>
<evidence type="ECO:0000313" key="3">
    <source>
        <dbReference type="Proteomes" id="UP000012313"/>
    </source>
</evidence>
<evidence type="ECO:0000256" key="1">
    <source>
        <dbReference type="SAM" id="MobiDB-lite"/>
    </source>
</evidence>
<reference evidence="2" key="1">
    <citation type="submission" date="2013-03" db="EMBL/GenBank/DDBJ databases">
        <authorList>
            <person name="Harkins D.M."/>
            <person name="Durkin A.S."/>
            <person name="Brinkac L.M."/>
            <person name="Haft D.H."/>
            <person name="Selengut J.D."/>
            <person name="Sanka R."/>
            <person name="DePew J."/>
            <person name="Purushe J."/>
            <person name="Hartskeerl R.A."/>
            <person name="Ahmed A."/>
            <person name="van der Linden H."/>
            <person name="Goris M.G.A."/>
            <person name="Vinetz J.M."/>
            <person name="Sutton G.G."/>
            <person name="Nierman W.C."/>
            <person name="Fouts D.E."/>
        </authorList>
    </citation>
    <scope>NUCLEOTIDE SEQUENCE [LARGE SCALE GENOMIC DNA]</scope>
    <source>
        <strain evidence="2">ICFT</strain>
    </source>
</reference>
<gene>
    <name evidence="2" type="ORF">LEP1GSC060_3852</name>
</gene>